<dbReference type="InterPro" id="IPR036388">
    <property type="entry name" value="WH-like_DNA-bd_sf"/>
</dbReference>
<keyword evidence="3" id="KW-0804">Transcription</keyword>
<dbReference type="Gene3D" id="3.40.50.2300">
    <property type="match status" value="2"/>
</dbReference>
<dbReference type="PANTHER" id="PTHR30146:SF155">
    <property type="entry name" value="ALANINE RACEMASE"/>
    <property type="match status" value="1"/>
</dbReference>
<dbReference type="GO" id="GO:0000976">
    <property type="term" value="F:transcription cis-regulatory region binding"/>
    <property type="evidence" value="ECO:0007669"/>
    <property type="project" value="TreeGrafter"/>
</dbReference>
<dbReference type="Gene3D" id="1.10.10.10">
    <property type="entry name" value="Winged helix-like DNA-binding domain superfamily/Winged helix DNA-binding domain"/>
    <property type="match status" value="1"/>
</dbReference>
<dbReference type="SUPFAM" id="SSF46785">
    <property type="entry name" value="Winged helix' DNA-binding domain"/>
    <property type="match status" value="1"/>
</dbReference>
<gene>
    <name evidence="5" type="ORF">DR950_00235</name>
</gene>
<dbReference type="AlphaFoldDB" id="A0A372ZKP5"/>
<evidence type="ECO:0000256" key="1">
    <source>
        <dbReference type="ARBA" id="ARBA00023015"/>
    </source>
</evidence>
<feature type="domain" description="HTH deoR-type" evidence="4">
    <location>
        <begin position="5"/>
        <end position="60"/>
    </location>
</feature>
<comment type="caution">
    <text evidence="5">The sequence shown here is derived from an EMBL/GenBank/DDBJ whole genome shotgun (WGS) entry which is preliminary data.</text>
</comment>
<dbReference type="EMBL" id="QVIG01000001">
    <property type="protein sequence ID" value="RGD56423.1"/>
    <property type="molecule type" value="Genomic_DNA"/>
</dbReference>
<evidence type="ECO:0000256" key="2">
    <source>
        <dbReference type="ARBA" id="ARBA00023125"/>
    </source>
</evidence>
<dbReference type="CDD" id="cd06267">
    <property type="entry name" value="PBP1_LacI_sugar_binding-like"/>
    <property type="match status" value="1"/>
</dbReference>
<protein>
    <submittedName>
        <fullName evidence="5">DeoR family transcriptional regulator</fullName>
    </submittedName>
</protein>
<reference evidence="5 6" key="1">
    <citation type="submission" date="2018-08" db="EMBL/GenBank/DDBJ databases">
        <title>Diversity &amp; Physiological Properties of Lignin-Decomposing Actinobacteria from Soil.</title>
        <authorList>
            <person name="Roh S.G."/>
            <person name="Kim S.B."/>
        </authorList>
    </citation>
    <scope>NUCLEOTIDE SEQUENCE [LARGE SCALE GENOMIC DNA]</scope>
    <source>
        <strain evidence="5 6">MMS17-GH009</strain>
    </source>
</reference>
<dbReference type="InterPro" id="IPR028082">
    <property type="entry name" value="Peripla_BP_I"/>
</dbReference>
<dbReference type="Pfam" id="PF13377">
    <property type="entry name" value="Peripla_BP_3"/>
    <property type="match status" value="1"/>
</dbReference>
<proteinExistence type="predicted"/>
<dbReference type="Proteomes" id="UP000263377">
    <property type="component" value="Unassembled WGS sequence"/>
</dbReference>
<dbReference type="RefSeq" id="WP_117484831.1">
    <property type="nucleotide sequence ID" value="NZ_QVIG01000001.1"/>
</dbReference>
<organism evidence="5 6">
    <name type="scientific">Kitasatospora xanthocidica</name>
    <dbReference type="NCBI Taxonomy" id="83382"/>
    <lineage>
        <taxon>Bacteria</taxon>
        <taxon>Bacillati</taxon>
        <taxon>Actinomycetota</taxon>
        <taxon>Actinomycetes</taxon>
        <taxon>Kitasatosporales</taxon>
        <taxon>Streptomycetaceae</taxon>
        <taxon>Kitasatospora</taxon>
    </lineage>
</organism>
<dbReference type="GO" id="GO:0003700">
    <property type="term" value="F:DNA-binding transcription factor activity"/>
    <property type="evidence" value="ECO:0007669"/>
    <property type="project" value="InterPro"/>
</dbReference>
<dbReference type="PANTHER" id="PTHR30146">
    <property type="entry name" value="LACI-RELATED TRANSCRIPTIONAL REPRESSOR"/>
    <property type="match status" value="1"/>
</dbReference>
<keyword evidence="6" id="KW-1185">Reference proteome</keyword>
<dbReference type="InterPro" id="IPR001034">
    <property type="entry name" value="DeoR_HTH"/>
</dbReference>
<dbReference type="PROSITE" id="PS51000">
    <property type="entry name" value="HTH_DEOR_2"/>
    <property type="match status" value="1"/>
</dbReference>
<dbReference type="Pfam" id="PF08220">
    <property type="entry name" value="HTH_DeoR"/>
    <property type="match status" value="1"/>
</dbReference>
<dbReference type="SUPFAM" id="SSF53822">
    <property type="entry name" value="Periplasmic binding protein-like I"/>
    <property type="match status" value="1"/>
</dbReference>
<evidence type="ECO:0000313" key="5">
    <source>
        <dbReference type="EMBL" id="RGD56423.1"/>
    </source>
</evidence>
<dbReference type="SMART" id="SM00420">
    <property type="entry name" value="HTH_DEOR"/>
    <property type="match status" value="1"/>
</dbReference>
<keyword evidence="1" id="KW-0805">Transcription regulation</keyword>
<dbReference type="PRINTS" id="PR00037">
    <property type="entry name" value="HTHLACR"/>
</dbReference>
<sequence length="354" mass="36843">MPIPADDRRARILDTVRGLGTVRVVDLAERLGLPAVTVRRDVASLADAGLLRRTHGSVSFGGPADAPAPVPPRPAEAPTLGLLVPAVVQYFDEVIAGARTAAAEAGAHLVLGISSYEASADRVQVDQLLASGAQGLLLAPNWTAADRPEDHAWAAELPVPAVLLERRPAPGSPAAALDAVGSDHHHGVLLALRHLTSLGHRRVALAARTDTWTAYQVRLGYTDACRTLDLPAEPVIDVRTPAAGVDAVAARLTEAVADGVRAALVHNDQDALQLLPLLRTRGVRIPEDLALVAYDDVFAALGAPPLTAVAPPKRAVGAAAVDLLVRRLAATGPALPVHHLDLLPDLTVRESSGA</sequence>
<dbReference type="InterPro" id="IPR046335">
    <property type="entry name" value="LacI/GalR-like_sensor"/>
</dbReference>
<name>A0A372ZKP5_9ACTN</name>
<keyword evidence="2" id="KW-0238">DNA-binding</keyword>
<evidence type="ECO:0000259" key="4">
    <source>
        <dbReference type="PROSITE" id="PS51000"/>
    </source>
</evidence>
<dbReference type="InterPro" id="IPR036390">
    <property type="entry name" value="WH_DNA-bd_sf"/>
</dbReference>
<accession>A0A372ZKP5</accession>
<evidence type="ECO:0000256" key="3">
    <source>
        <dbReference type="ARBA" id="ARBA00023163"/>
    </source>
</evidence>
<evidence type="ECO:0000313" key="6">
    <source>
        <dbReference type="Proteomes" id="UP000263377"/>
    </source>
</evidence>